<accession>A0A7J7ETX0</accession>
<sequence>MQVCMDYRGIIHCNLHNHTIVINQTPPKRRDLVFPRSKNVFFFKKKTAAESQKTIFVSIFFTQYIKQKKVYVLRDSERSHSQY</sequence>
<evidence type="ECO:0000313" key="2">
    <source>
        <dbReference type="Proteomes" id="UP000551758"/>
    </source>
</evidence>
<proteinExistence type="predicted"/>
<name>A0A7J7ETX0_DICBM</name>
<dbReference type="Proteomes" id="UP000551758">
    <property type="component" value="Unassembled WGS sequence"/>
</dbReference>
<keyword evidence="2" id="KW-1185">Reference proteome</keyword>
<evidence type="ECO:0000313" key="1">
    <source>
        <dbReference type="EMBL" id="KAF5919252.1"/>
    </source>
</evidence>
<organism evidence="1 2">
    <name type="scientific">Diceros bicornis minor</name>
    <name type="common">South-central black rhinoceros</name>
    <dbReference type="NCBI Taxonomy" id="77932"/>
    <lineage>
        <taxon>Eukaryota</taxon>
        <taxon>Metazoa</taxon>
        <taxon>Chordata</taxon>
        <taxon>Craniata</taxon>
        <taxon>Vertebrata</taxon>
        <taxon>Euteleostomi</taxon>
        <taxon>Mammalia</taxon>
        <taxon>Eutheria</taxon>
        <taxon>Laurasiatheria</taxon>
        <taxon>Perissodactyla</taxon>
        <taxon>Rhinocerotidae</taxon>
        <taxon>Diceros</taxon>
    </lineage>
</organism>
<reference evidence="1 2" key="1">
    <citation type="journal article" date="2020" name="Mol. Biol. Evol.">
        <title>Interspecific Gene Flow and the Evolution of Specialization in Black and White Rhinoceros.</title>
        <authorList>
            <person name="Moodley Y."/>
            <person name="Westbury M.V."/>
            <person name="Russo I.M."/>
            <person name="Gopalakrishnan S."/>
            <person name="Rakotoarivelo A."/>
            <person name="Olsen R.A."/>
            <person name="Prost S."/>
            <person name="Tunstall T."/>
            <person name="Ryder O.A."/>
            <person name="Dalen L."/>
            <person name="Bruford M.W."/>
        </authorList>
    </citation>
    <scope>NUCLEOTIDE SEQUENCE [LARGE SCALE GENOMIC DNA]</scope>
    <source>
        <strain evidence="1">SBR-YM</strain>
        <tissue evidence="1">Skin</tissue>
    </source>
</reference>
<dbReference type="AlphaFoldDB" id="A0A7J7ETX0"/>
<gene>
    <name evidence="1" type="ORF">HPG69_003892</name>
</gene>
<comment type="caution">
    <text evidence="1">The sequence shown here is derived from an EMBL/GenBank/DDBJ whole genome shotgun (WGS) entry which is preliminary data.</text>
</comment>
<protein>
    <submittedName>
        <fullName evidence="1">Uncharacterized protein</fullName>
    </submittedName>
</protein>
<dbReference type="EMBL" id="JACDTQ010002401">
    <property type="protein sequence ID" value="KAF5919252.1"/>
    <property type="molecule type" value="Genomic_DNA"/>
</dbReference>